<organism evidence="1">
    <name type="scientific">Anguilla anguilla</name>
    <name type="common">European freshwater eel</name>
    <name type="synonym">Muraena anguilla</name>
    <dbReference type="NCBI Taxonomy" id="7936"/>
    <lineage>
        <taxon>Eukaryota</taxon>
        <taxon>Metazoa</taxon>
        <taxon>Chordata</taxon>
        <taxon>Craniata</taxon>
        <taxon>Vertebrata</taxon>
        <taxon>Euteleostomi</taxon>
        <taxon>Actinopterygii</taxon>
        <taxon>Neopterygii</taxon>
        <taxon>Teleostei</taxon>
        <taxon>Anguilliformes</taxon>
        <taxon>Anguillidae</taxon>
        <taxon>Anguilla</taxon>
    </lineage>
</organism>
<reference evidence="1" key="1">
    <citation type="submission" date="2014-11" db="EMBL/GenBank/DDBJ databases">
        <authorList>
            <person name="Amaro Gonzalez C."/>
        </authorList>
    </citation>
    <scope>NUCLEOTIDE SEQUENCE</scope>
</reference>
<accession>A0A0E9TB37</accession>
<dbReference type="AlphaFoldDB" id="A0A0E9TB37"/>
<evidence type="ECO:0000313" key="1">
    <source>
        <dbReference type="EMBL" id="JAH50125.1"/>
    </source>
</evidence>
<reference evidence="1" key="2">
    <citation type="journal article" date="2015" name="Fish Shellfish Immunol.">
        <title>Early steps in the European eel (Anguilla anguilla)-Vibrio vulnificus interaction in the gills: Role of the RtxA13 toxin.</title>
        <authorList>
            <person name="Callol A."/>
            <person name="Pajuelo D."/>
            <person name="Ebbesson L."/>
            <person name="Teles M."/>
            <person name="MacKenzie S."/>
            <person name="Amaro C."/>
        </authorList>
    </citation>
    <scope>NUCLEOTIDE SEQUENCE</scope>
</reference>
<sequence length="33" mass="3904">MVQVCHGALFFAFGIKWQIFTFERMCLTSLHLK</sequence>
<protein>
    <submittedName>
        <fullName evidence="1">Uncharacterized protein</fullName>
    </submittedName>
</protein>
<proteinExistence type="predicted"/>
<name>A0A0E9TB37_ANGAN</name>
<dbReference type="EMBL" id="GBXM01058452">
    <property type="protein sequence ID" value="JAH50125.1"/>
    <property type="molecule type" value="Transcribed_RNA"/>
</dbReference>